<evidence type="ECO:0000313" key="2">
    <source>
        <dbReference type="EMBL" id="VFK32005.1"/>
    </source>
</evidence>
<reference evidence="3" key="1">
    <citation type="submission" date="2019-02" db="EMBL/GenBank/DDBJ databases">
        <authorList>
            <person name="Gruber-Vodicka R. H."/>
            <person name="Seah K. B. B."/>
        </authorList>
    </citation>
    <scope>NUCLEOTIDE SEQUENCE</scope>
    <source>
        <strain evidence="2">BECK_BZ197</strain>
        <strain evidence="4">BECK_BZ198</strain>
        <strain evidence="3">BECK_BZ199</strain>
    </source>
</reference>
<protein>
    <submittedName>
        <fullName evidence="3">Uncharacterized protein</fullName>
    </submittedName>
</protein>
<dbReference type="EMBL" id="CAADFQ010000096">
    <property type="protein sequence ID" value="VFK35031.1"/>
    <property type="molecule type" value="Genomic_DNA"/>
</dbReference>
<feature type="region of interest" description="Disordered" evidence="1">
    <location>
        <begin position="130"/>
        <end position="157"/>
    </location>
</feature>
<dbReference type="EMBL" id="CAADFO010000100">
    <property type="protein sequence ID" value="VFK32005.1"/>
    <property type="molecule type" value="Genomic_DNA"/>
</dbReference>
<evidence type="ECO:0000256" key="1">
    <source>
        <dbReference type="SAM" id="MobiDB-lite"/>
    </source>
</evidence>
<evidence type="ECO:0000313" key="3">
    <source>
        <dbReference type="EMBL" id="VFK35031.1"/>
    </source>
</evidence>
<feature type="region of interest" description="Disordered" evidence="1">
    <location>
        <begin position="73"/>
        <end position="99"/>
    </location>
</feature>
<name>A0A450Y0I1_9GAMM</name>
<dbReference type="EMBL" id="CAADGH010000101">
    <property type="protein sequence ID" value="VFK77121.1"/>
    <property type="molecule type" value="Genomic_DNA"/>
</dbReference>
<feature type="compositionally biased region" description="Basic and acidic residues" evidence="1">
    <location>
        <begin position="1"/>
        <end position="18"/>
    </location>
</feature>
<evidence type="ECO:0000313" key="4">
    <source>
        <dbReference type="EMBL" id="VFK77121.1"/>
    </source>
</evidence>
<gene>
    <name evidence="2" type="ORF">BECKMB1821G_GA0114241_11006</name>
    <name evidence="4" type="ORF">BECKMB1821H_GA0114242_11016</name>
    <name evidence="3" type="ORF">BECKMB1821I_GA0114274_10966</name>
</gene>
<feature type="compositionally biased region" description="Basic and acidic residues" evidence="1">
    <location>
        <begin position="84"/>
        <end position="97"/>
    </location>
</feature>
<sequence>MRERVRQDVPEYTLEKPDYMAGIRDSPRKGCVSHFPGESSTKRSKNTGSSKSATSYRPFRFWIFRVGESTCPRKPDSFAGTSRNVRDSRDGRADMRTRHPGMPYPVACVRCRFRKRVAIRIQSFKAPSRHRYPGHFASNLYNPSRSRIHSGPEPQDR</sequence>
<feature type="region of interest" description="Disordered" evidence="1">
    <location>
        <begin position="1"/>
        <end position="53"/>
    </location>
</feature>
<proteinExistence type="predicted"/>
<organism evidence="3">
    <name type="scientific">Candidatus Kentrum sp. MB</name>
    <dbReference type="NCBI Taxonomy" id="2138164"/>
    <lineage>
        <taxon>Bacteria</taxon>
        <taxon>Pseudomonadati</taxon>
        <taxon>Pseudomonadota</taxon>
        <taxon>Gammaproteobacteria</taxon>
        <taxon>Candidatus Kentrum</taxon>
    </lineage>
</organism>
<dbReference type="AlphaFoldDB" id="A0A450Y0I1"/>
<accession>A0A450Y0I1</accession>